<feature type="transmembrane region" description="Helical" evidence="7">
    <location>
        <begin position="39"/>
        <end position="60"/>
    </location>
</feature>
<dbReference type="Pfam" id="PF19300">
    <property type="entry name" value="BPD_transp_1_N"/>
    <property type="match status" value="1"/>
</dbReference>
<dbReference type="InterPro" id="IPR035906">
    <property type="entry name" value="MetI-like_sf"/>
</dbReference>
<dbReference type="Pfam" id="PF00528">
    <property type="entry name" value="BPD_transp_1"/>
    <property type="match status" value="1"/>
</dbReference>
<evidence type="ECO:0000256" key="3">
    <source>
        <dbReference type="ARBA" id="ARBA00022475"/>
    </source>
</evidence>
<feature type="transmembrane region" description="Helical" evidence="7">
    <location>
        <begin position="329"/>
        <end position="352"/>
    </location>
</feature>
<protein>
    <submittedName>
        <fullName evidence="10">Peptide/nickel transport system permease protein</fullName>
    </submittedName>
</protein>
<dbReference type="CDD" id="cd06261">
    <property type="entry name" value="TM_PBP2"/>
    <property type="match status" value="1"/>
</dbReference>
<evidence type="ECO:0000256" key="5">
    <source>
        <dbReference type="ARBA" id="ARBA00022989"/>
    </source>
</evidence>
<feature type="transmembrane region" description="Helical" evidence="7">
    <location>
        <begin position="283"/>
        <end position="309"/>
    </location>
</feature>
<comment type="subcellular location">
    <subcellularLocation>
        <location evidence="1 7">Cell membrane</location>
        <topology evidence="1 7">Multi-pass membrane protein</topology>
    </subcellularLocation>
</comment>
<dbReference type="AlphaFoldDB" id="A0A1G9H0A0"/>
<dbReference type="InterPro" id="IPR000515">
    <property type="entry name" value="MetI-like"/>
</dbReference>
<keyword evidence="6 7" id="KW-0472">Membrane</keyword>
<dbReference type="PROSITE" id="PS50928">
    <property type="entry name" value="ABC_TM1"/>
    <property type="match status" value="1"/>
</dbReference>
<feature type="transmembrane region" description="Helical" evidence="7">
    <location>
        <begin position="217"/>
        <end position="239"/>
    </location>
</feature>
<proteinExistence type="inferred from homology"/>
<dbReference type="PANTHER" id="PTHR43163">
    <property type="entry name" value="DIPEPTIDE TRANSPORT SYSTEM PERMEASE PROTEIN DPPB-RELATED"/>
    <property type="match status" value="1"/>
</dbReference>
<organism evidence="10 11">
    <name type="scientific">Glycomyces sambucus</name>
    <dbReference type="NCBI Taxonomy" id="380244"/>
    <lineage>
        <taxon>Bacteria</taxon>
        <taxon>Bacillati</taxon>
        <taxon>Actinomycetota</taxon>
        <taxon>Actinomycetes</taxon>
        <taxon>Glycomycetales</taxon>
        <taxon>Glycomycetaceae</taxon>
        <taxon>Glycomyces</taxon>
    </lineage>
</organism>
<keyword evidence="11" id="KW-1185">Reference proteome</keyword>
<evidence type="ECO:0000313" key="11">
    <source>
        <dbReference type="Proteomes" id="UP000198662"/>
    </source>
</evidence>
<comment type="similarity">
    <text evidence="7">Belongs to the binding-protein-dependent transport system permease family.</text>
</comment>
<evidence type="ECO:0000256" key="6">
    <source>
        <dbReference type="ARBA" id="ARBA00023136"/>
    </source>
</evidence>
<sequence length="366" mass="39522">MTAPTAPPPRSDAAVGTPPPTARPSLLRRVWTSYAFRRICQSVFVVWLVATITFLLMHLMPGDPIEIMAGRLNSSGMSHDQAMATAANIISYDPNANVWVQYLEFMRGLVTFDLGNSLTNPSKTVFEHVMEYLPWTLFAVGAGVVLAVVIGLSVGMAMAYRRGSWFDHVMTSIGSFLTGVPNYILIAAVIVVGYTMLGVLPFLDMRGRITAGVEPGFNFVFFGDAVFHAILPIIAFAFTATGSFMLNMKAATTEVLTEDYVTVAQARGLKAGRISRSYVGRNAMLPIIPQIALQLGTLVGGSIVIEQILQYPGAGQMLMAAISNRDYPVVQAAVIILATSVVIASLIVDLFLVRVDPRIKSEGQDA</sequence>
<evidence type="ECO:0000256" key="7">
    <source>
        <dbReference type="RuleBase" id="RU363032"/>
    </source>
</evidence>
<name>A0A1G9H0A0_9ACTN</name>
<dbReference type="OrthoDB" id="147688at2"/>
<evidence type="ECO:0000256" key="2">
    <source>
        <dbReference type="ARBA" id="ARBA00022448"/>
    </source>
</evidence>
<dbReference type="PANTHER" id="PTHR43163:SF6">
    <property type="entry name" value="DIPEPTIDE TRANSPORT SYSTEM PERMEASE PROTEIN DPPB-RELATED"/>
    <property type="match status" value="1"/>
</dbReference>
<dbReference type="SUPFAM" id="SSF161098">
    <property type="entry name" value="MetI-like"/>
    <property type="match status" value="1"/>
</dbReference>
<evidence type="ECO:0000259" key="9">
    <source>
        <dbReference type="PROSITE" id="PS50928"/>
    </source>
</evidence>
<dbReference type="Gene3D" id="1.10.3720.10">
    <property type="entry name" value="MetI-like"/>
    <property type="match status" value="1"/>
</dbReference>
<keyword evidence="4 7" id="KW-0812">Transmembrane</keyword>
<keyword evidence="3" id="KW-1003">Cell membrane</keyword>
<evidence type="ECO:0000256" key="1">
    <source>
        <dbReference type="ARBA" id="ARBA00004651"/>
    </source>
</evidence>
<dbReference type="STRING" id="380244.SAMN05216298_2519"/>
<keyword evidence="5 7" id="KW-1133">Transmembrane helix</keyword>
<gene>
    <name evidence="10" type="ORF">SAMN05216298_2519</name>
</gene>
<keyword evidence="2 7" id="KW-0813">Transport</keyword>
<feature type="domain" description="ABC transmembrane type-1" evidence="9">
    <location>
        <begin position="133"/>
        <end position="348"/>
    </location>
</feature>
<dbReference type="GO" id="GO:0005886">
    <property type="term" value="C:plasma membrane"/>
    <property type="evidence" value="ECO:0007669"/>
    <property type="project" value="UniProtKB-SubCell"/>
</dbReference>
<evidence type="ECO:0000256" key="8">
    <source>
        <dbReference type="SAM" id="MobiDB-lite"/>
    </source>
</evidence>
<dbReference type="InterPro" id="IPR045621">
    <property type="entry name" value="BPD_transp_1_N"/>
</dbReference>
<evidence type="ECO:0000256" key="4">
    <source>
        <dbReference type="ARBA" id="ARBA00022692"/>
    </source>
</evidence>
<feature type="transmembrane region" description="Helical" evidence="7">
    <location>
        <begin position="132"/>
        <end position="160"/>
    </location>
</feature>
<dbReference type="GO" id="GO:0055085">
    <property type="term" value="P:transmembrane transport"/>
    <property type="evidence" value="ECO:0007669"/>
    <property type="project" value="InterPro"/>
</dbReference>
<accession>A0A1G9H0A0</accession>
<feature type="compositionally biased region" description="Pro residues" evidence="8">
    <location>
        <begin position="1"/>
        <end position="10"/>
    </location>
</feature>
<evidence type="ECO:0000313" key="10">
    <source>
        <dbReference type="EMBL" id="SDL05943.1"/>
    </source>
</evidence>
<feature type="region of interest" description="Disordered" evidence="8">
    <location>
        <begin position="1"/>
        <end position="20"/>
    </location>
</feature>
<dbReference type="EMBL" id="FNGF01000003">
    <property type="protein sequence ID" value="SDL05943.1"/>
    <property type="molecule type" value="Genomic_DNA"/>
</dbReference>
<feature type="transmembrane region" description="Helical" evidence="7">
    <location>
        <begin position="172"/>
        <end position="197"/>
    </location>
</feature>
<dbReference type="Proteomes" id="UP000198662">
    <property type="component" value="Unassembled WGS sequence"/>
</dbReference>
<reference evidence="11" key="1">
    <citation type="submission" date="2016-10" db="EMBL/GenBank/DDBJ databases">
        <authorList>
            <person name="Varghese N."/>
            <person name="Submissions S."/>
        </authorList>
    </citation>
    <scope>NUCLEOTIDE SEQUENCE [LARGE SCALE GENOMIC DNA]</scope>
    <source>
        <strain evidence="11">CGMCC 4.3147</strain>
    </source>
</reference>
<dbReference type="RefSeq" id="WP_143034762.1">
    <property type="nucleotide sequence ID" value="NZ_FNGF01000003.1"/>
</dbReference>